<evidence type="ECO:0000256" key="7">
    <source>
        <dbReference type="ARBA" id="ARBA00023315"/>
    </source>
</evidence>
<dbReference type="InterPro" id="IPR015422">
    <property type="entry name" value="PyrdxlP-dep_Trfase_small"/>
</dbReference>
<keyword evidence="6 9" id="KW-0663">Pyridoxal phosphate</keyword>
<comment type="subunit">
    <text evidence="3 9">Homodimer.</text>
</comment>
<dbReference type="Gene3D" id="3.90.1150.10">
    <property type="entry name" value="Aspartate Aminotransferase, domain 1"/>
    <property type="match status" value="1"/>
</dbReference>
<dbReference type="PANTHER" id="PTHR13693:SF3">
    <property type="entry name" value="LD36009P"/>
    <property type="match status" value="1"/>
</dbReference>
<evidence type="ECO:0000256" key="8">
    <source>
        <dbReference type="ARBA" id="ARBA00047715"/>
    </source>
</evidence>
<dbReference type="CDD" id="cd06454">
    <property type="entry name" value="KBL_like"/>
    <property type="match status" value="1"/>
</dbReference>
<reference evidence="11 12" key="1">
    <citation type="submission" date="2016-11" db="EMBL/GenBank/DDBJ databases">
        <authorList>
            <person name="Varghese N."/>
            <person name="Submissions S."/>
        </authorList>
    </citation>
    <scope>NUCLEOTIDE SEQUENCE [LARGE SCALE GENOMIC DNA]</scope>
    <source>
        <strain evidence="11 12">DSM 20664</strain>
    </source>
</reference>
<evidence type="ECO:0000259" key="10">
    <source>
        <dbReference type="Pfam" id="PF00155"/>
    </source>
</evidence>
<comment type="function">
    <text evidence="9">Catalyzes the decarboxylative condensation of pimeloyl-[acyl-carrier protein] and L-alanine to produce 8-amino-7-oxononanoate (AON), [acyl-carrier protein], and carbon dioxide.</text>
</comment>
<dbReference type="EC" id="2.3.1.47" evidence="9"/>
<dbReference type="InterPro" id="IPR010962">
    <property type="entry name" value="AONS_Archaea/Firmicutes"/>
</dbReference>
<dbReference type="InterPro" id="IPR004723">
    <property type="entry name" value="AONS_Archaea/Proteobacteria"/>
</dbReference>
<dbReference type="InterPro" id="IPR015424">
    <property type="entry name" value="PyrdxlP-dep_Trfase"/>
</dbReference>
<dbReference type="SUPFAM" id="SSF53383">
    <property type="entry name" value="PLP-dependent transferases"/>
    <property type="match status" value="1"/>
</dbReference>
<keyword evidence="7" id="KW-0012">Acyltransferase</keyword>
<evidence type="ECO:0000256" key="9">
    <source>
        <dbReference type="RuleBase" id="RU003693"/>
    </source>
</evidence>
<comment type="similarity">
    <text evidence="9">Belongs to the class-II pyridoxal-phosphate-dependent aminotransferase family. BioF subfamily.</text>
</comment>
<dbReference type="PANTHER" id="PTHR13693">
    <property type="entry name" value="CLASS II AMINOTRANSFERASE/8-AMINO-7-OXONONANOATE SYNTHASE"/>
    <property type="match status" value="1"/>
</dbReference>
<organism evidence="11 12">
    <name type="scientific">Acetomicrobium flavidum</name>
    <dbReference type="NCBI Taxonomy" id="49896"/>
    <lineage>
        <taxon>Bacteria</taxon>
        <taxon>Thermotogati</taxon>
        <taxon>Synergistota</taxon>
        <taxon>Synergistia</taxon>
        <taxon>Synergistales</taxon>
        <taxon>Acetomicrobiaceae</taxon>
        <taxon>Acetomicrobium</taxon>
    </lineage>
</organism>
<dbReference type="InterPro" id="IPR015421">
    <property type="entry name" value="PyrdxlP-dep_Trfase_major"/>
</dbReference>
<dbReference type="Proteomes" id="UP000185093">
    <property type="component" value="Unassembled WGS sequence"/>
</dbReference>
<evidence type="ECO:0000256" key="3">
    <source>
        <dbReference type="ARBA" id="ARBA00011738"/>
    </source>
</evidence>
<comment type="cofactor">
    <cofactor evidence="1 9">
        <name>pyridoxal 5'-phosphate</name>
        <dbReference type="ChEBI" id="CHEBI:597326"/>
    </cofactor>
</comment>
<proteinExistence type="inferred from homology"/>
<evidence type="ECO:0000256" key="2">
    <source>
        <dbReference type="ARBA" id="ARBA00004746"/>
    </source>
</evidence>
<keyword evidence="4 9" id="KW-0808">Transferase</keyword>
<dbReference type="InterPro" id="IPR004839">
    <property type="entry name" value="Aminotransferase_I/II_large"/>
</dbReference>
<dbReference type="Gene3D" id="3.40.640.10">
    <property type="entry name" value="Type I PLP-dependent aspartate aminotransferase-like (Major domain)"/>
    <property type="match status" value="1"/>
</dbReference>
<dbReference type="NCBIfam" id="NF005394">
    <property type="entry name" value="PRK06939.1"/>
    <property type="match status" value="1"/>
</dbReference>
<comment type="catalytic activity">
    <reaction evidence="8 9">
        <text>6-carboxyhexanoyl-[ACP] + L-alanine + H(+) = (8S)-8-amino-7-oxononanoate + holo-[ACP] + CO2</text>
        <dbReference type="Rhea" id="RHEA:42288"/>
        <dbReference type="Rhea" id="RHEA-COMP:9685"/>
        <dbReference type="Rhea" id="RHEA-COMP:9955"/>
        <dbReference type="ChEBI" id="CHEBI:15378"/>
        <dbReference type="ChEBI" id="CHEBI:16526"/>
        <dbReference type="ChEBI" id="CHEBI:57972"/>
        <dbReference type="ChEBI" id="CHEBI:64479"/>
        <dbReference type="ChEBI" id="CHEBI:78846"/>
        <dbReference type="ChEBI" id="CHEBI:149468"/>
        <dbReference type="EC" id="2.3.1.47"/>
    </reaction>
</comment>
<dbReference type="NCBIfam" id="TIGR01825">
    <property type="entry name" value="gly_Cac_T_rel"/>
    <property type="match status" value="1"/>
</dbReference>
<name>A0ABY1JCG2_9BACT</name>
<dbReference type="NCBIfam" id="TIGR00858">
    <property type="entry name" value="bioF"/>
    <property type="match status" value="1"/>
</dbReference>
<evidence type="ECO:0000256" key="4">
    <source>
        <dbReference type="ARBA" id="ARBA00022679"/>
    </source>
</evidence>
<dbReference type="PROSITE" id="PS00599">
    <property type="entry name" value="AA_TRANSFER_CLASS_2"/>
    <property type="match status" value="1"/>
</dbReference>
<comment type="caution">
    <text evidence="11">The sequence shown here is derived from an EMBL/GenBank/DDBJ whole genome shotgun (WGS) entry which is preliminary data.</text>
</comment>
<accession>A0ABY1JCG2</accession>
<sequence length="393" mass="42678">MSSKMKFVDEELKRLKDEGLYVNIRVIESPQGPWVQIEGRRVLNLCSNNYLGLCSDPRLCAKAKEYIDKYGVGPGAVRTIAGTMSIHIELEKKLAAFKGAEAAIVVQSGFCANLSAIPPLVGKDDLIFSDELNHASIIDGCRLSRAEIVRYAHCDVKDLEAKLKEYAGRNCRKLIVTDGVFSMDGDIAPLPEIVDLADKYGAMVMVDDAHGEGVLGRGGRGIVDHFGLGDRVDVEVGTLSKAFGVVGGFVAGSASLVEYLRQKARPNLFSSALTVPDVAANIAAVDILEESDDLVKKLWENGNYLKQCLKERGFDIGRSQTPITPIMVGDANKAKEFSLKLFDEGIFIQSIAYPTVPLGKARLRAMVSAAHSRKDLDFAVDKFTKVGKVLGII</sequence>
<comment type="pathway">
    <text evidence="2 9">Cofactor biosynthesis; biotin biosynthesis.</text>
</comment>
<dbReference type="Pfam" id="PF00155">
    <property type="entry name" value="Aminotran_1_2"/>
    <property type="match status" value="1"/>
</dbReference>
<feature type="domain" description="Aminotransferase class I/classII large" evidence="10">
    <location>
        <begin position="41"/>
        <end position="382"/>
    </location>
</feature>
<evidence type="ECO:0000256" key="6">
    <source>
        <dbReference type="ARBA" id="ARBA00022898"/>
    </source>
</evidence>
<dbReference type="EMBL" id="FSQZ01000001">
    <property type="protein sequence ID" value="SIN65370.1"/>
    <property type="molecule type" value="Genomic_DNA"/>
</dbReference>
<keyword evidence="12" id="KW-1185">Reference proteome</keyword>
<keyword evidence="5" id="KW-0093">Biotin biosynthesis</keyword>
<evidence type="ECO:0000256" key="5">
    <source>
        <dbReference type="ARBA" id="ARBA00022756"/>
    </source>
</evidence>
<dbReference type="RefSeq" id="WP_074199306.1">
    <property type="nucleotide sequence ID" value="NZ_FSQZ01000001.1"/>
</dbReference>
<dbReference type="InterPro" id="IPR001917">
    <property type="entry name" value="Aminotrans_II_pyridoxalP_BS"/>
</dbReference>
<gene>
    <name evidence="11" type="ORF">SAMN05444368_0752</name>
</gene>
<dbReference type="InterPro" id="IPR050087">
    <property type="entry name" value="AON_synthase_class-II"/>
</dbReference>
<evidence type="ECO:0000313" key="12">
    <source>
        <dbReference type="Proteomes" id="UP000185093"/>
    </source>
</evidence>
<evidence type="ECO:0000256" key="1">
    <source>
        <dbReference type="ARBA" id="ARBA00001933"/>
    </source>
</evidence>
<evidence type="ECO:0000313" key="11">
    <source>
        <dbReference type="EMBL" id="SIN65370.1"/>
    </source>
</evidence>
<protein>
    <recommendedName>
        <fullName evidence="9">8-amino-7-ketopelargonate synthase</fullName>
        <ecNumber evidence="9">2.3.1.47</ecNumber>
    </recommendedName>
</protein>